<protein>
    <submittedName>
        <fullName evidence="1">Uncharacterized protein</fullName>
    </submittedName>
</protein>
<proteinExistence type="predicted"/>
<reference evidence="1" key="1">
    <citation type="submission" date="2022-10" db="EMBL/GenBank/DDBJ databases">
        <title>Sifting through the core-genome to identify putative cross-protective antigens against Riemerella anatipestifer.</title>
        <authorList>
            <person name="Zheng X."/>
            <person name="Zhang W."/>
        </authorList>
    </citation>
    <scope>NUCLEOTIDE SEQUENCE</scope>
    <source>
        <strain evidence="1">ZWRA178</strain>
    </source>
</reference>
<name>A0AAP3AMP7_RIEAN</name>
<evidence type="ECO:0000313" key="1">
    <source>
        <dbReference type="EMBL" id="MCW0524745.1"/>
    </source>
</evidence>
<evidence type="ECO:0000313" key="2">
    <source>
        <dbReference type="Proteomes" id="UP001207440"/>
    </source>
</evidence>
<comment type="caution">
    <text evidence="1">The sequence shown here is derived from an EMBL/GenBank/DDBJ whole genome shotgun (WGS) entry which is preliminary data.</text>
</comment>
<organism evidence="1 2">
    <name type="scientific">Riemerella anatipestifer</name>
    <name type="common">Moraxella anatipestifer</name>
    <dbReference type="NCBI Taxonomy" id="34085"/>
    <lineage>
        <taxon>Bacteria</taxon>
        <taxon>Pseudomonadati</taxon>
        <taxon>Bacteroidota</taxon>
        <taxon>Flavobacteriia</taxon>
        <taxon>Flavobacteriales</taxon>
        <taxon>Weeksellaceae</taxon>
        <taxon>Riemerella</taxon>
    </lineage>
</organism>
<dbReference type="RefSeq" id="WP_214193952.1">
    <property type="nucleotide sequence ID" value="NZ_CP081925.1"/>
</dbReference>
<sequence length="460" mass="54790">MIDYIRAKYEAPYQLRTELMDFITEVNTTTGETSGKMVGLYNQMKIIQYPSRSVYIEGSLHKFFNKADFNGNDFNSQDLSVTLYEIERVLGLTPQHLKLTNLEFGVNVTLPFDPQKVLNNLLFYQDKEFTKSITAGNFREVEKTQYFVKIYDKYRQYNGDDIEVTIVKNIQPNTFRFEMKYRKMEKLNDIGITYLTDLLDTEKVEQLKYRLLECFNEVYFYDFTMRTDKMNKREKEAIKDYCNPNFWSNIDDKRKKHKHKQDYNKIVVKHSQNIKAKISNLIAEKWDELLAKSGDQMTDILNQKWRPNDQDLSSKSSDQMTDILKPQKATKCQLVYSVIQSPFTPLEKTAKNGIKKEGKNGATEYEKKERVCEVTKLDISMQKKGSKFLCFTGLKYYWKNEREIFNNLEKKYLPRNKRGVNLEDKIYFIAHNIRNAKFNKKHNRAKFESRHYPEWQMRLF</sequence>
<gene>
    <name evidence="1" type="ORF">OKE68_10520</name>
</gene>
<dbReference type="Proteomes" id="UP001207440">
    <property type="component" value="Unassembled WGS sequence"/>
</dbReference>
<dbReference type="AlphaFoldDB" id="A0AAP3AMP7"/>
<dbReference type="EMBL" id="JAOZYT010000095">
    <property type="protein sequence ID" value="MCW0524745.1"/>
    <property type="molecule type" value="Genomic_DNA"/>
</dbReference>
<accession>A0AAP3AMP7</accession>